<evidence type="ECO:0000313" key="3">
    <source>
        <dbReference type="EMBL" id="URW75870.1"/>
    </source>
</evidence>
<proteinExistence type="predicted"/>
<keyword evidence="1" id="KW-0175">Coiled coil</keyword>
<organism evidence="3 4">
    <name type="scientific">Sphingomonas donggukensis</name>
    <dbReference type="NCBI Taxonomy" id="2949093"/>
    <lineage>
        <taxon>Bacteria</taxon>
        <taxon>Pseudomonadati</taxon>
        <taxon>Pseudomonadota</taxon>
        <taxon>Alphaproteobacteria</taxon>
        <taxon>Sphingomonadales</taxon>
        <taxon>Sphingomonadaceae</taxon>
        <taxon>Sphingomonas</taxon>
    </lineage>
</organism>
<dbReference type="NCBIfam" id="NF010448">
    <property type="entry name" value="PRK13874.1"/>
    <property type="match status" value="1"/>
</dbReference>
<keyword evidence="2" id="KW-0732">Signal</keyword>
<gene>
    <name evidence="3" type="primary">trbJ</name>
    <name evidence="3" type="ORF">M9980_01145</name>
</gene>
<dbReference type="Proteomes" id="UP001055580">
    <property type="component" value="Chromosome"/>
</dbReference>
<dbReference type="NCBIfam" id="TIGR02780">
    <property type="entry name" value="TrbJ_Ti"/>
    <property type="match status" value="1"/>
</dbReference>
<protein>
    <submittedName>
        <fullName evidence="3">P-type conjugative transfer protein TrbJ</fullName>
    </submittedName>
</protein>
<keyword evidence="4" id="KW-1185">Reference proteome</keyword>
<sequence>MKNAVARLLVSGAALCSLAIASTPASAQGLTVFDPTNYAQNILQASRALTQINQQIQSLQNEALGLVNQAKNLASLPYSSLQRLQDSVRQTQALLEQARGIAHRVGDIDQAFRTTYAPASASTSKTELVDGARARWRQSVDALQDALRVQAGVVGNIETNRQEMAALVGSSQSAQGALQAAQAGNQILALQAQQLSDLTAAVAAQGRAQAFDAAQRMAAQDLGRENLRRFLGSGHGYQPTAITMFRR</sequence>
<evidence type="ECO:0000256" key="1">
    <source>
        <dbReference type="SAM" id="Coils"/>
    </source>
</evidence>
<accession>A0ABY4TTY6</accession>
<evidence type="ECO:0000313" key="4">
    <source>
        <dbReference type="Proteomes" id="UP001055580"/>
    </source>
</evidence>
<evidence type="ECO:0000256" key="2">
    <source>
        <dbReference type="SAM" id="SignalP"/>
    </source>
</evidence>
<feature type="signal peptide" evidence="2">
    <location>
        <begin position="1"/>
        <end position="27"/>
    </location>
</feature>
<dbReference type="EMBL" id="CP098401">
    <property type="protein sequence ID" value="URW75870.1"/>
    <property type="molecule type" value="Genomic_DNA"/>
</dbReference>
<feature type="coiled-coil region" evidence="1">
    <location>
        <begin position="42"/>
        <end position="101"/>
    </location>
</feature>
<reference evidence="3" key="1">
    <citation type="submission" date="2022-05" db="EMBL/GenBank/DDBJ databases">
        <title>Sphingomonas sp. strain RMG20 Genome sequencing and assembly.</title>
        <authorList>
            <person name="Kim I."/>
        </authorList>
    </citation>
    <scope>NUCLEOTIDE SEQUENCE</scope>
    <source>
        <strain evidence="3">RMG20</strain>
    </source>
</reference>
<name>A0ABY4TTY6_9SPHN</name>
<dbReference type="RefSeq" id="WP_250752494.1">
    <property type="nucleotide sequence ID" value="NZ_CP098401.1"/>
</dbReference>
<dbReference type="InterPro" id="IPR014147">
    <property type="entry name" value="T4SS_TrbJ"/>
</dbReference>
<feature type="chain" id="PRO_5045543107" evidence="2">
    <location>
        <begin position="28"/>
        <end position="247"/>
    </location>
</feature>